<dbReference type="EMBL" id="BOPH01000043">
    <property type="protein sequence ID" value="GIJ68569.1"/>
    <property type="molecule type" value="Genomic_DNA"/>
</dbReference>
<dbReference type="SUPFAM" id="SSF46955">
    <property type="entry name" value="Putative DNA-binding domain"/>
    <property type="match status" value="1"/>
</dbReference>
<feature type="domain" description="HTH merR-type" evidence="2">
    <location>
        <begin position="8"/>
        <end position="77"/>
    </location>
</feature>
<dbReference type="InterPro" id="IPR009061">
    <property type="entry name" value="DNA-bd_dom_put_sf"/>
</dbReference>
<comment type="caution">
    <text evidence="3">The sequence shown here is derived from an EMBL/GenBank/DDBJ whole genome shotgun (WGS) entry which is preliminary data.</text>
</comment>
<dbReference type="PROSITE" id="PS50937">
    <property type="entry name" value="HTH_MERR_2"/>
    <property type="match status" value="1"/>
</dbReference>
<dbReference type="InterPro" id="IPR000551">
    <property type="entry name" value="MerR-type_HTH_dom"/>
</dbReference>
<dbReference type="InterPro" id="IPR047057">
    <property type="entry name" value="MerR_fam"/>
</dbReference>
<keyword evidence="1" id="KW-0238">DNA-binding</keyword>
<dbReference type="CDD" id="cd01109">
    <property type="entry name" value="HTH_YyaN"/>
    <property type="match status" value="1"/>
</dbReference>
<dbReference type="Pfam" id="PF13411">
    <property type="entry name" value="MerR_1"/>
    <property type="match status" value="1"/>
</dbReference>
<dbReference type="PROSITE" id="PS00552">
    <property type="entry name" value="HTH_MERR_1"/>
    <property type="match status" value="1"/>
</dbReference>
<dbReference type="PRINTS" id="PR00040">
    <property type="entry name" value="HTHMERR"/>
</dbReference>
<dbReference type="SMART" id="SM00422">
    <property type="entry name" value="HTH_MERR"/>
    <property type="match status" value="1"/>
</dbReference>
<accession>A0A8J3ZQG7</accession>
<dbReference type="PANTHER" id="PTHR30204:SF98">
    <property type="entry name" value="HTH-TYPE TRANSCRIPTIONAL REGULATOR ADHR"/>
    <property type="match status" value="1"/>
</dbReference>
<evidence type="ECO:0000259" key="2">
    <source>
        <dbReference type="PROSITE" id="PS50937"/>
    </source>
</evidence>
<dbReference type="GO" id="GO:0003677">
    <property type="term" value="F:DNA binding"/>
    <property type="evidence" value="ECO:0007669"/>
    <property type="project" value="UniProtKB-KW"/>
</dbReference>
<protein>
    <submittedName>
        <fullName evidence="3">Putative transcriptional regulator, MerR family protein</fullName>
    </submittedName>
</protein>
<dbReference type="GO" id="GO:0003700">
    <property type="term" value="F:DNA-binding transcription factor activity"/>
    <property type="evidence" value="ECO:0007669"/>
    <property type="project" value="InterPro"/>
</dbReference>
<evidence type="ECO:0000256" key="1">
    <source>
        <dbReference type="ARBA" id="ARBA00023125"/>
    </source>
</evidence>
<organism evidence="3 4">
    <name type="scientific">Virgisporangium ochraceum</name>
    <dbReference type="NCBI Taxonomy" id="65505"/>
    <lineage>
        <taxon>Bacteria</taxon>
        <taxon>Bacillati</taxon>
        <taxon>Actinomycetota</taxon>
        <taxon>Actinomycetes</taxon>
        <taxon>Micromonosporales</taxon>
        <taxon>Micromonosporaceae</taxon>
        <taxon>Virgisporangium</taxon>
    </lineage>
</organism>
<dbReference type="AlphaFoldDB" id="A0A8J3ZQG7"/>
<name>A0A8J3ZQG7_9ACTN</name>
<dbReference type="RefSeq" id="WP_239160269.1">
    <property type="nucleotide sequence ID" value="NZ_BOPH01000043.1"/>
</dbReference>
<reference evidence="3" key="1">
    <citation type="submission" date="2021-01" db="EMBL/GenBank/DDBJ databases">
        <title>Whole genome shotgun sequence of Virgisporangium ochraceum NBRC 16418.</title>
        <authorList>
            <person name="Komaki H."/>
            <person name="Tamura T."/>
        </authorList>
    </citation>
    <scope>NUCLEOTIDE SEQUENCE</scope>
    <source>
        <strain evidence="3">NBRC 16418</strain>
    </source>
</reference>
<dbReference type="PANTHER" id="PTHR30204">
    <property type="entry name" value="REDOX-CYCLING DRUG-SENSING TRANSCRIPTIONAL ACTIVATOR SOXR"/>
    <property type="match status" value="1"/>
</dbReference>
<proteinExistence type="predicted"/>
<evidence type="ECO:0000313" key="3">
    <source>
        <dbReference type="EMBL" id="GIJ68569.1"/>
    </source>
</evidence>
<sequence>MSVGTARAYTVSEVSSQTGLSAHTLRWYEQVGLLDPVHRDAAGRRRYSDDDLGRLSFLLKLRSTGMPVRDMIRFVELSRLDNDAGVAEKLQILVDHRERVLTQINALQEDLKVIEFKIDIYSGIAGIAT</sequence>
<evidence type="ECO:0000313" key="4">
    <source>
        <dbReference type="Proteomes" id="UP000635606"/>
    </source>
</evidence>
<dbReference type="Gene3D" id="1.10.1660.10">
    <property type="match status" value="1"/>
</dbReference>
<dbReference type="Proteomes" id="UP000635606">
    <property type="component" value="Unassembled WGS sequence"/>
</dbReference>
<gene>
    <name evidence="3" type="ORF">Voc01_034860</name>
</gene>
<keyword evidence="4" id="KW-1185">Reference proteome</keyword>